<protein>
    <submittedName>
        <fullName evidence="1">Uncharacterized protein</fullName>
    </submittedName>
</protein>
<keyword evidence="2" id="KW-1185">Reference proteome</keyword>
<dbReference type="AlphaFoldDB" id="A0A328Z1V6"/>
<evidence type="ECO:0000313" key="1">
    <source>
        <dbReference type="EMBL" id="RAR76226.1"/>
    </source>
</evidence>
<evidence type="ECO:0000313" key="2">
    <source>
        <dbReference type="Proteomes" id="UP000248856"/>
    </source>
</evidence>
<reference evidence="1 2" key="1">
    <citation type="submission" date="2018-06" db="EMBL/GenBank/DDBJ databases">
        <title>Genomic Encyclopedia of Archaeal and Bacterial Type Strains, Phase II (KMG-II): from individual species to whole genera.</title>
        <authorList>
            <person name="Goeker M."/>
        </authorList>
    </citation>
    <scope>NUCLEOTIDE SEQUENCE [LARGE SCALE GENOMIC DNA]</scope>
    <source>
        <strain evidence="1 2">CFPB 3232</strain>
    </source>
</reference>
<comment type="caution">
    <text evidence="1">The sequence shown here is derived from an EMBL/GenBank/DDBJ whole genome shotgun (WGS) entry which is preliminary data.</text>
</comment>
<dbReference type="EMBL" id="QLTA01000052">
    <property type="protein sequence ID" value="RAR76226.1"/>
    <property type="molecule type" value="Genomic_DNA"/>
</dbReference>
<name>A0A328Z1V6_9BURK</name>
<gene>
    <name evidence="1" type="ORF">AX018_105235</name>
</gene>
<sequence>MQDRTFRPMYAMSLDWHLTRALEEYEFSEVSDKLRDQLTERGMPHREAAIKAPVMLDGMDRALQGEFDFKRIRSELCADRRSREAACPSLPHDAD</sequence>
<dbReference type="Proteomes" id="UP000248856">
    <property type="component" value="Unassembled WGS sequence"/>
</dbReference>
<accession>A0A328Z1V6</accession>
<organism evidence="1 2">
    <name type="scientific">Paracidovorax anthurii</name>
    <dbReference type="NCBI Taxonomy" id="78229"/>
    <lineage>
        <taxon>Bacteria</taxon>
        <taxon>Pseudomonadati</taxon>
        <taxon>Pseudomonadota</taxon>
        <taxon>Betaproteobacteria</taxon>
        <taxon>Burkholderiales</taxon>
        <taxon>Comamonadaceae</taxon>
        <taxon>Paracidovorax</taxon>
    </lineage>
</organism>
<proteinExistence type="predicted"/>